<gene>
    <name evidence="2" type="ORF">LNINA_LOCUS10696</name>
</gene>
<name>A0AAV1JSE9_9NEOP</name>
<sequence length="151" mass="16557">MADGSSEDRAGPKKINELTFPAIDPSRGDIKKCSEPTPDGRVQLSFYTELDKSESCEKSETLGVAAARGEATLSQKTSGSGDDGDDRKKRCFDRYDSSESSDRCAILFTGLVIEMLRSQCSSDRRLLRCCRCHGHLSDALGLFWLNARNGP</sequence>
<organism evidence="2 3">
    <name type="scientific">Leptosia nina</name>
    <dbReference type="NCBI Taxonomy" id="320188"/>
    <lineage>
        <taxon>Eukaryota</taxon>
        <taxon>Metazoa</taxon>
        <taxon>Ecdysozoa</taxon>
        <taxon>Arthropoda</taxon>
        <taxon>Hexapoda</taxon>
        <taxon>Insecta</taxon>
        <taxon>Pterygota</taxon>
        <taxon>Neoptera</taxon>
        <taxon>Endopterygota</taxon>
        <taxon>Lepidoptera</taxon>
        <taxon>Glossata</taxon>
        <taxon>Ditrysia</taxon>
        <taxon>Papilionoidea</taxon>
        <taxon>Pieridae</taxon>
        <taxon>Pierinae</taxon>
        <taxon>Leptosia</taxon>
    </lineage>
</organism>
<comment type="caution">
    <text evidence="2">The sequence shown here is derived from an EMBL/GenBank/DDBJ whole genome shotgun (WGS) entry which is preliminary data.</text>
</comment>
<keyword evidence="3" id="KW-1185">Reference proteome</keyword>
<protein>
    <submittedName>
        <fullName evidence="2">Uncharacterized protein</fullName>
    </submittedName>
</protein>
<reference evidence="2 3" key="1">
    <citation type="submission" date="2023-11" db="EMBL/GenBank/DDBJ databases">
        <authorList>
            <person name="Okamura Y."/>
        </authorList>
    </citation>
    <scope>NUCLEOTIDE SEQUENCE [LARGE SCALE GENOMIC DNA]</scope>
</reference>
<dbReference type="AlphaFoldDB" id="A0AAV1JSE9"/>
<evidence type="ECO:0000313" key="2">
    <source>
        <dbReference type="EMBL" id="CAK1551567.1"/>
    </source>
</evidence>
<dbReference type="Proteomes" id="UP001497472">
    <property type="component" value="Unassembled WGS sequence"/>
</dbReference>
<evidence type="ECO:0000313" key="3">
    <source>
        <dbReference type="Proteomes" id="UP001497472"/>
    </source>
</evidence>
<feature type="region of interest" description="Disordered" evidence="1">
    <location>
        <begin position="1"/>
        <end position="41"/>
    </location>
</feature>
<evidence type="ECO:0000256" key="1">
    <source>
        <dbReference type="SAM" id="MobiDB-lite"/>
    </source>
</evidence>
<proteinExistence type="predicted"/>
<accession>A0AAV1JSE9</accession>
<feature type="compositionally biased region" description="Basic and acidic residues" evidence="1">
    <location>
        <begin position="1"/>
        <end position="16"/>
    </location>
</feature>
<feature type="region of interest" description="Disordered" evidence="1">
    <location>
        <begin position="67"/>
        <end position="89"/>
    </location>
</feature>
<dbReference type="EMBL" id="CAVLEF010000132">
    <property type="protein sequence ID" value="CAK1551567.1"/>
    <property type="molecule type" value="Genomic_DNA"/>
</dbReference>